<protein>
    <recommendedName>
        <fullName evidence="12">Peptidase M14 domain-containing protein</fullName>
    </recommendedName>
</protein>
<dbReference type="GO" id="GO:0006508">
    <property type="term" value="P:proteolysis"/>
    <property type="evidence" value="ECO:0007669"/>
    <property type="project" value="UniProtKB-KW"/>
</dbReference>
<evidence type="ECO:0000256" key="10">
    <source>
        <dbReference type="PROSITE-ProRule" id="PRU01379"/>
    </source>
</evidence>
<dbReference type="Proteomes" id="UP001286313">
    <property type="component" value="Unassembled WGS sequence"/>
</dbReference>
<dbReference type="SMART" id="SM00631">
    <property type="entry name" value="Zn_pept"/>
    <property type="match status" value="1"/>
</dbReference>
<reference evidence="13" key="1">
    <citation type="submission" date="2023-10" db="EMBL/GenBank/DDBJ databases">
        <title>Genome assemblies of two species of porcelain crab, Petrolisthes cinctipes and Petrolisthes manimaculis (Anomura: Porcellanidae).</title>
        <authorList>
            <person name="Angst P."/>
        </authorList>
    </citation>
    <scope>NUCLEOTIDE SEQUENCE</scope>
    <source>
        <strain evidence="13">PB745_01</strain>
        <tissue evidence="13">Gill</tissue>
    </source>
</reference>
<name>A0AAE1ENR6_PETCI</name>
<keyword evidence="14" id="KW-1185">Reference proteome</keyword>
<feature type="domain" description="Peptidase M14" evidence="12">
    <location>
        <begin position="132"/>
        <end position="431"/>
    </location>
</feature>
<comment type="caution">
    <text evidence="13">The sequence shown here is derived from an EMBL/GenBank/DDBJ whole genome shotgun (WGS) entry which is preliminary data.</text>
</comment>
<evidence type="ECO:0000259" key="12">
    <source>
        <dbReference type="PROSITE" id="PS52035"/>
    </source>
</evidence>
<keyword evidence="7" id="KW-0378">Hydrolase</keyword>
<evidence type="ECO:0000256" key="3">
    <source>
        <dbReference type="ARBA" id="ARBA00022645"/>
    </source>
</evidence>
<dbReference type="SUPFAM" id="SSF53187">
    <property type="entry name" value="Zn-dependent exopeptidases"/>
    <property type="match status" value="1"/>
</dbReference>
<dbReference type="FunFam" id="3.40.630.10:FF:000084">
    <property type="entry name" value="Carboxypeptidase B2"/>
    <property type="match status" value="1"/>
</dbReference>
<comment type="cofactor">
    <cofactor evidence="1">
        <name>Zn(2+)</name>
        <dbReference type="ChEBI" id="CHEBI:29105"/>
    </cofactor>
</comment>
<dbReference type="CDD" id="cd03860">
    <property type="entry name" value="M14_CP_A-B_like"/>
    <property type="match status" value="1"/>
</dbReference>
<keyword evidence="6 11" id="KW-0732">Signal</keyword>
<evidence type="ECO:0000313" key="14">
    <source>
        <dbReference type="Proteomes" id="UP001286313"/>
    </source>
</evidence>
<accession>A0AAE1ENR6</accession>
<evidence type="ECO:0000256" key="4">
    <source>
        <dbReference type="ARBA" id="ARBA00022670"/>
    </source>
</evidence>
<sequence>MWYMGHWLVVVAAVVVATVAALPANIPENLQPLIGHQVWEVSSERGEAVLWNLVTEGHIDVLDHSGTTRKFRVAGKDADKVAGTLRTANLTHSVIIRDLALFLKEEEGPVERRADISRSCTTTSCPVPSKDAYMTFKEIEYYLKHIGNNNPRVELRSLGKSHEGRDIWLVHIKPVTSKRVGARIAFSHMRKRAIWIEGGIHARERISPAVTLLLIDHFLNDFPQDKPFDIYIVPMANPDGYVYTWTNDRLWRKNRRNNAGSCEGVDLNRNWDAHWGVGASTQTCSEVYRGPSPFSEPETKVLSEEMTRLNNQLNFDLVLSIHNYGQVLLYPYGWTTNPAPHTEDMKKKGNVFLKAAKAHAGTVYTMVNTAGGFYYAAGATDDWAKEKLGTRYVYTLELRDKGRYGFTLPANQILSTATEVWQGLDMMINAIAPEKTARPN</sequence>
<evidence type="ECO:0000256" key="7">
    <source>
        <dbReference type="ARBA" id="ARBA00022801"/>
    </source>
</evidence>
<dbReference type="GO" id="GO:0008270">
    <property type="term" value="F:zinc ion binding"/>
    <property type="evidence" value="ECO:0007669"/>
    <property type="project" value="InterPro"/>
</dbReference>
<feature type="signal peptide" evidence="11">
    <location>
        <begin position="1"/>
        <end position="21"/>
    </location>
</feature>
<dbReference type="PRINTS" id="PR00765">
    <property type="entry name" value="CRBOXYPTASEA"/>
</dbReference>
<dbReference type="InterPro" id="IPR000834">
    <property type="entry name" value="Peptidase_M14"/>
</dbReference>
<comment type="similarity">
    <text evidence="2 10">Belongs to the peptidase M14 family.</text>
</comment>
<dbReference type="Pfam" id="PF00246">
    <property type="entry name" value="Peptidase_M14"/>
    <property type="match status" value="1"/>
</dbReference>
<dbReference type="GO" id="GO:0005615">
    <property type="term" value="C:extracellular space"/>
    <property type="evidence" value="ECO:0007669"/>
    <property type="project" value="TreeGrafter"/>
</dbReference>
<dbReference type="EMBL" id="JAWQEG010005341">
    <property type="protein sequence ID" value="KAK3858343.1"/>
    <property type="molecule type" value="Genomic_DNA"/>
</dbReference>
<dbReference type="PANTHER" id="PTHR11705:SF143">
    <property type="entry name" value="SLL0236 PROTEIN"/>
    <property type="match status" value="1"/>
</dbReference>
<evidence type="ECO:0000256" key="6">
    <source>
        <dbReference type="ARBA" id="ARBA00022729"/>
    </source>
</evidence>
<feature type="chain" id="PRO_5042067528" description="Peptidase M14 domain-containing protein" evidence="11">
    <location>
        <begin position="22"/>
        <end position="440"/>
    </location>
</feature>
<dbReference type="PANTHER" id="PTHR11705">
    <property type="entry name" value="PROTEASE FAMILY M14 CARBOXYPEPTIDASE A,B"/>
    <property type="match status" value="1"/>
</dbReference>
<dbReference type="GO" id="GO:0004181">
    <property type="term" value="F:metallocarboxypeptidase activity"/>
    <property type="evidence" value="ECO:0007669"/>
    <property type="project" value="InterPro"/>
</dbReference>
<keyword evidence="9" id="KW-0482">Metalloprotease</keyword>
<evidence type="ECO:0000256" key="1">
    <source>
        <dbReference type="ARBA" id="ARBA00001947"/>
    </source>
</evidence>
<dbReference type="PROSITE" id="PS52035">
    <property type="entry name" value="PEPTIDASE_M14"/>
    <property type="match status" value="1"/>
</dbReference>
<proteinExistence type="inferred from homology"/>
<dbReference type="AlphaFoldDB" id="A0AAE1ENR6"/>
<evidence type="ECO:0000256" key="9">
    <source>
        <dbReference type="ARBA" id="ARBA00023049"/>
    </source>
</evidence>
<evidence type="ECO:0000313" key="13">
    <source>
        <dbReference type="EMBL" id="KAK3858343.1"/>
    </source>
</evidence>
<keyword evidence="8" id="KW-0862">Zinc</keyword>
<keyword evidence="4" id="KW-0645">Protease</keyword>
<evidence type="ECO:0000256" key="8">
    <source>
        <dbReference type="ARBA" id="ARBA00022833"/>
    </source>
</evidence>
<organism evidence="13 14">
    <name type="scientific">Petrolisthes cinctipes</name>
    <name type="common">Flat porcelain crab</name>
    <dbReference type="NCBI Taxonomy" id="88211"/>
    <lineage>
        <taxon>Eukaryota</taxon>
        <taxon>Metazoa</taxon>
        <taxon>Ecdysozoa</taxon>
        <taxon>Arthropoda</taxon>
        <taxon>Crustacea</taxon>
        <taxon>Multicrustacea</taxon>
        <taxon>Malacostraca</taxon>
        <taxon>Eumalacostraca</taxon>
        <taxon>Eucarida</taxon>
        <taxon>Decapoda</taxon>
        <taxon>Pleocyemata</taxon>
        <taxon>Anomura</taxon>
        <taxon>Galatheoidea</taxon>
        <taxon>Porcellanidae</taxon>
        <taxon>Petrolisthes</taxon>
    </lineage>
</organism>
<evidence type="ECO:0000256" key="11">
    <source>
        <dbReference type="SAM" id="SignalP"/>
    </source>
</evidence>
<keyword evidence="5" id="KW-0479">Metal-binding</keyword>
<feature type="active site" description="Proton donor/acceptor" evidence="10">
    <location>
        <position position="397"/>
    </location>
</feature>
<dbReference type="Gene3D" id="3.40.630.10">
    <property type="entry name" value="Zn peptidases"/>
    <property type="match status" value="1"/>
</dbReference>
<gene>
    <name evidence="13" type="ORF">Pcinc_035468</name>
</gene>
<keyword evidence="3" id="KW-0121">Carboxypeptidase</keyword>
<evidence type="ECO:0000256" key="5">
    <source>
        <dbReference type="ARBA" id="ARBA00022723"/>
    </source>
</evidence>
<evidence type="ECO:0000256" key="2">
    <source>
        <dbReference type="ARBA" id="ARBA00005988"/>
    </source>
</evidence>